<evidence type="ECO:0000313" key="2">
    <source>
        <dbReference type="Proteomes" id="UP000305067"/>
    </source>
</evidence>
<proteinExistence type="predicted"/>
<keyword evidence="2" id="KW-1185">Reference proteome</keyword>
<sequence length="168" mass="19061">MPQETFSLHKKLSPLSMPMPSEEIFSHYAEADGQEHRVDFFFEWGSAGAERSWARGQNGAPPSRQCTQLQEHMEKTLHRWRAIVAGARNVDYEYFSEVEAKQGHKKRQCGGKANTVVQETIFVSRQRTHCIQVNSGVQAVHSGYNSLGEWVRASSPFYVVGRKECNGM</sequence>
<gene>
    <name evidence="1" type="ORF">BDV98DRAFT_66266</name>
</gene>
<name>A0A5C3QJH9_9AGAR</name>
<reference evidence="1 2" key="1">
    <citation type="journal article" date="2019" name="Nat. Ecol. Evol.">
        <title>Megaphylogeny resolves global patterns of mushroom evolution.</title>
        <authorList>
            <person name="Varga T."/>
            <person name="Krizsan K."/>
            <person name="Foldi C."/>
            <person name="Dima B."/>
            <person name="Sanchez-Garcia M."/>
            <person name="Sanchez-Ramirez S."/>
            <person name="Szollosi G.J."/>
            <person name="Szarkandi J.G."/>
            <person name="Papp V."/>
            <person name="Albert L."/>
            <person name="Andreopoulos W."/>
            <person name="Angelini C."/>
            <person name="Antonin V."/>
            <person name="Barry K.W."/>
            <person name="Bougher N.L."/>
            <person name="Buchanan P."/>
            <person name="Buyck B."/>
            <person name="Bense V."/>
            <person name="Catcheside P."/>
            <person name="Chovatia M."/>
            <person name="Cooper J."/>
            <person name="Damon W."/>
            <person name="Desjardin D."/>
            <person name="Finy P."/>
            <person name="Geml J."/>
            <person name="Haridas S."/>
            <person name="Hughes K."/>
            <person name="Justo A."/>
            <person name="Karasinski D."/>
            <person name="Kautmanova I."/>
            <person name="Kiss B."/>
            <person name="Kocsube S."/>
            <person name="Kotiranta H."/>
            <person name="LaButti K.M."/>
            <person name="Lechner B.E."/>
            <person name="Liimatainen K."/>
            <person name="Lipzen A."/>
            <person name="Lukacs Z."/>
            <person name="Mihaltcheva S."/>
            <person name="Morgado L.N."/>
            <person name="Niskanen T."/>
            <person name="Noordeloos M.E."/>
            <person name="Ohm R.A."/>
            <person name="Ortiz-Santana B."/>
            <person name="Ovrebo C."/>
            <person name="Racz N."/>
            <person name="Riley R."/>
            <person name="Savchenko A."/>
            <person name="Shiryaev A."/>
            <person name="Soop K."/>
            <person name="Spirin V."/>
            <person name="Szebenyi C."/>
            <person name="Tomsovsky M."/>
            <person name="Tulloss R.E."/>
            <person name="Uehling J."/>
            <person name="Grigoriev I.V."/>
            <person name="Vagvolgyi C."/>
            <person name="Papp T."/>
            <person name="Martin F.M."/>
            <person name="Miettinen O."/>
            <person name="Hibbett D.S."/>
            <person name="Nagy L.G."/>
        </authorList>
    </citation>
    <scope>NUCLEOTIDE SEQUENCE [LARGE SCALE GENOMIC DNA]</scope>
    <source>
        <strain evidence="1 2">CBS 309.79</strain>
    </source>
</reference>
<protein>
    <submittedName>
        <fullName evidence="1">Uncharacterized protein</fullName>
    </submittedName>
</protein>
<dbReference type="Proteomes" id="UP000305067">
    <property type="component" value="Unassembled WGS sequence"/>
</dbReference>
<dbReference type="AlphaFoldDB" id="A0A5C3QJH9"/>
<organism evidence="1 2">
    <name type="scientific">Pterulicium gracile</name>
    <dbReference type="NCBI Taxonomy" id="1884261"/>
    <lineage>
        <taxon>Eukaryota</taxon>
        <taxon>Fungi</taxon>
        <taxon>Dikarya</taxon>
        <taxon>Basidiomycota</taxon>
        <taxon>Agaricomycotina</taxon>
        <taxon>Agaricomycetes</taxon>
        <taxon>Agaricomycetidae</taxon>
        <taxon>Agaricales</taxon>
        <taxon>Pleurotineae</taxon>
        <taxon>Pterulaceae</taxon>
        <taxon>Pterulicium</taxon>
    </lineage>
</organism>
<accession>A0A5C3QJH9</accession>
<dbReference type="EMBL" id="ML178824">
    <property type="protein sequence ID" value="TFL01697.1"/>
    <property type="molecule type" value="Genomic_DNA"/>
</dbReference>
<evidence type="ECO:0000313" key="1">
    <source>
        <dbReference type="EMBL" id="TFL01697.1"/>
    </source>
</evidence>